<evidence type="ECO:0000313" key="8">
    <source>
        <dbReference type="Proteomes" id="UP000289340"/>
    </source>
</evidence>
<evidence type="ECO:0000256" key="5">
    <source>
        <dbReference type="SAM" id="MobiDB-lite"/>
    </source>
</evidence>
<dbReference type="InterPro" id="IPR011598">
    <property type="entry name" value="bHLH_dom"/>
</dbReference>
<sequence>MMIQKMFDSTRSGMTRSSSHVASINDNDFLELVWENGEIVVRGGSSSNRSRKTNEERIHEDASINKRTRLNPLYSLEDHFLPQRDSDMSSSHQSNNGQDSCQSSESKNSCKLHEEFANLLKPVTTGNSHLQQCLPSSPLKKQRTDSTQTPRPAKVNFSNFSIPAVFLKSTTTTTTNNYQGNSATQQTKNHSSPARVEEIEALKVDKSAKETQCFQKQTSLTVERSTKLPTPAVDEHSEAAGHNCGVLGIHRSQGQTSTSEALRAKAKAYNNNNINMCHEPLLASSSVCSLGASNDPNLGFRKHEDTDDSTYLSDNDGEPEDMVKQDREGNRVKRSRNPEVHNLSEKKRREKINKKMRTLKDLIPNCNKVDKASMLDDAIDYLKTLKLQLQANFQIMSMGSGLWPLMMGFRPPQLPIPPLSAITDSRLIQMFGSPNQIPPMPMPHAPFFPIIGNSATQSHLANNTTTTAAATTNLAEHLANSLHGNATKLAPPSQISFQHHHTSTSTPTLATPFIFPQK</sequence>
<dbReference type="Pfam" id="PF00010">
    <property type="entry name" value="HLH"/>
    <property type="match status" value="1"/>
</dbReference>
<dbReference type="GO" id="GO:0003700">
    <property type="term" value="F:DNA-binding transcription factor activity"/>
    <property type="evidence" value="ECO:0007669"/>
    <property type="project" value="InterPro"/>
</dbReference>
<dbReference type="InterPro" id="IPR047265">
    <property type="entry name" value="PIF1-like_bHLH"/>
</dbReference>
<dbReference type="Proteomes" id="UP000289340">
    <property type="component" value="Chromosome 19"/>
</dbReference>
<comment type="subcellular location">
    <subcellularLocation>
        <location evidence="1">Nucleus</location>
    </subcellularLocation>
</comment>
<feature type="compositionally biased region" description="Polar residues" evidence="5">
    <location>
        <begin position="497"/>
        <end position="509"/>
    </location>
</feature>
<dbReference type="InterPro" id="IPR036638">
    <property type="entry name" value="HLH_DNA-bd_sf"/>
</dbReference>
<dbReference type="InterPro" id="IPR044273">
    <property type="entry name" value="PIF3-like"/>
</dbReference>
<evidence type="ECO:0000259" key="6">
    <source>
        <dbReference type="PROSITE" id="PS50888"/>
    </source>
</evidence>
<reference evidence="7 8" key="1">
    <citation type="submission" date="2018-09" db="EMBL/GenBank/DDBJ databases">
        <title>A high-quality reference genome of wild soybean provides a powerful tool to mine soybean genomes.</title>
        <authorList>
            <person name="Xie M."/>
            <person name="Chung C.Y.L."/>
            <person name="Li M.-W."/>
            <person name="Wong F.-L."/>
            <person name="Chan T.-F."/>
            <person name="Lam H.-M."/>
        </authorList>
    </citation>
    <scope>NUCLEOTIDE SEQUENCE [LARGE SCALE GENOMIC DNA]</scope>
    <source>
        <strain evidence="8">cv. W05</strain>
        <tissue evidence="7">Hypocotyl of etiolated seedlings</tissue>
    </source>
</reference>
<gene>
    <name evidence="7" type="ORF">D0Y65_052253</name>
</gene>
<evidence type="ECO:0000256" key="3">
    <source>
        <dbReference type="ARBA" id="ARBA00023163"/>
    </source>
</evidence>
<evidence type="ECO:0000256" key="2">
    <source>
        <dbReference type="ARBA" id="ARBA00023015"/>
    </source>
</evidence>
<feature type="region of interest" description="Disordered" evidence="5">
    <location>
        <begin position="497"/>
        <end position="518"/>
    </location>
</feature>
<dbReference type="SUPFAM" id="SSF47459">
    <property type="entry name" value="HLH, helix-loop-helix DNA-binding domain"/>
    <property type="match status" value="1"/>
</dbReference>
<dbReference type="PANTHER" id="PTHR46807:SF5">
    <property type="entry name" value="HELIX LOOP HELIX DNA-BINDING DOMAIN PROTEIN"/>
    <property type="match status" value="1"/>
</dbReference>
<dbReference type="PROSITE" id="PS50888">
    <property type="entry name" value="BHLH"/>
    <property type="match status" value="1"/>
</dbReference>
<name>A0A445FK27_GLYSO</name>
<feature type="region of interest" description="Disordered" evidence="5">
    <location>
        <begin position="127"/>
        <end position="155"/>
    </location>
</feature>
<protein>
    <submittedName>
        <fullName evidence="7">Transcription factor PHYTOCHROME INTERACTING FACTOR-LIKE 15 isoform A</fullName>
    </submittedName>
</protein>
<feature type="region of interest" description="Disordered" evidence="5">
    <location>
        <begin position="42"/>
        <end position="64"/>
    </location>
</feature>
<comment type="caution">
    <text evidence="7">The sequence shown here is derived from an EMBL/GenBank/DDBJ whole genome shotgun (WGS) entry which is preliminary data.</text>
</comment>
<keyword evidence="4" id="KW-0539">Nucleus</keyword>
<evidence type="ECO:0000256" key="1">
    <source>
        <dbReference type="ARBA" id="ARBA00004123"/>
    </source>
</evidence>
<feature type="compositionally biased region" description="Polar residues" evidence="5">
    <location>
        <begin position="88"/>
        <end position="106"/>
    </location>
</feature>
<dbReference type="CDD" id="cd11445">
    <property type="entry name" value="bHLH_AtPIF_like"/>
    <property type="match status" value="1"/>
</dbReference>
<evidence type="ECO:0000256" key="4">
    <source>
        <dbReference type="ARBA" id="ARBA00023242"/>
    </source>
</evidence>
<evidence type="ECO:0000313" key="7">
    <source>
        <dbReference type="EMBL" id="RZB49187.1"/>
    </source>
</evidence>
<dbReference type="GO" id="GO:0046983">
    <property type="term" value="F:protein dimerization activity"/>
    <property type="evidence" value="ECO:0007669"/>
    <property type="project" value="InterPro"/>
</dbReference>
<dbReference type="GO" id="GO:0010017">
    <property type="term" value="P:red or far-red light signaling pathway"/>
    <property type="evidence" value="ECO:0007669"/>
    <property type="project" value="UniProtKB-ARBA"/>
</dbReference>
<feature type="region of interest" description="Disordered" evidence="5">
    <location>
        <begin position="298"/>
        <end position="345"/>
    </location>
</feature>
<dbReference type="PANTHER" id="PTHR46807">
    <property type="entry name" value="TRANSCRIPTION FACTOR PIF3"/>
    <property type="match status" value="1"/>
</dbReference>
<dbReference type="SMART" id="SM00353">
    <property type="entry name" value="HLH"/>
    <property type="match status" value="1"/>
</dbReference>
<keyword evidence="3" id="KW-0804">Transcription</keyword>
<dbReference type="AlphaFoldDB" id="A0A445FK27"/>
<dbReference type="Gramene" id="XM_028361268.1">
    <property type="protein sequence ID" value="XP_028217069.1"/>
    <property type="gene ID" value="LOC114399143"/>
</dbReference>
<dbReference type="EMBL" id="QZWG01000019">
    <property type="protein sequence ID" value="RZB49187.1"/>
    <property type="molecule type" value="Genomic_DNA"/>
</dbReference>
<dbReference type="Gene3D" id="4.10.280.10">
    <property type="entry name" value="Helix-loop-helix DNA-binding domain"/>
    <property type="match status" value="1"/>
</dbReference>
<feature type="compositionally biased region" description="Polar residues" evidence="5">
    <location>
        <begin position="145"/>
        <end position="155"/>
    </location>
</feature>
<keyword evidence="2" id="KW-0805">Transcription regulation</keyword>
<feature type="domain" description="BHLH" evidence="6">
    <location>
        <begin position="336"/>
        <end position="385"/>
    </location>
</feature>
<feature type="region of interest" description="Disordered" evidence="5">
    <location>
        <begin position="83"/>
        <end position="106"/>
    </location>
</feature>
<dbReference type="GO" id="GO:0005634">
    <property type="term" value="C:nucleus"/>
    <property type="evidence" value="ECO:0007669"/>
    <property type="project" value="UniProtKB-SubCell"/>
</dbReference>
<feature type="compositionally biased region" description="Basic and acidic residues" evidence="5">
    <location>
        <begin position="52"/>
        <end position="64"/>
    </location>
</feature>
<keyword evidence="8" id="KW-1185">Reference proteome</keyword>
<proteinExistence type="predicted"/>
<organism evidence="7 8">
    <name type="scientific">Glycine soja</name>
    <name type="common">Wild soybean</name>
    <dbReference type="NCBI Taxonomy" id="3848"/>
    <lineage>
        <taxon>Eukaryota</taxon>
        <taxon>Viridiplantae</taxon>
        <taxon>Streptophyta</taxon>
        <taxon>Embryophyta</taxon>
        <taxon>Tracheophyta</taxon>
        <taxon>Spermatophyta</taxon>
        <taxon>Magnoliopsida</taxon>
        <taxon>eudicotyledons</taxon>
        <taxon>Gunneridae</taxon>
        <taxon>Pentapetalae</taxon>
        <taxon>rosids</taxon>
        <taxon>fabids</taxon>
        <taxon>Fabales</taxon>
        <taxon>Fabaceae</taxon>
        <taxon>Papilionoideae</taxon>
        <taxon>50 kb inversion clade</taxon>
        <taxon>NPAAA clade</taxon>
        <taxon>indigoferoid/millettioid clade</taxon>
        <taxon>Phaseoleae</taxon>
        <taxon>Glycine</taxon>
        <taxon>Glycine subgen. Soja</taxon>
    </lineage>
</organism>
<accession>A0A445FK27</accession>
<feature type="compositionally biased region" description="Basic and acidic residues" evidence="5">
    <location>
        <begin position="321"/>
        <end position="345"/>
    </location>
</feature>